<accession>A0ABW4FHW8</accession>
<evidence type="ECO:0000256" key="3">
    <source>
        <dbReference type="ARBA" id="ARBA00023125"/>
    </source>
</evidence>
<comment type="similarity">
    <text evidence="1">Belongs to the LysR transcriptional regulatory family.</text>
</comment>
<organism evidence="7 8">
    <name type="scientific">Pseudonocardia aurantiaca</name>
    <dbReference type="NCBI Taxonomy" id="75290"/>
    <lineage>
        <taxon>Bacteria</taxon>
        <taxon>Bacillati</taxon>
        <taxon>Actinomycetota</taxon>
        <taxon>Actinomycetes</taxon>
        <taxon>Pseudonocardiales</taxon>
        <taxon>Pseudonocardiaceae</taxon>
        <taxon>Pseudonocardia</taxon>
    </lineage>
</organism>
<dbReference type="InterPro" id="IPR036390">
    <property type="entry name" value="WH_DNA-bd_sf"/>
</dbReference>
<dbReference type="PANTHER" id="PTHR30126:SF39">
    <property type="entry name" value="HTH-TYPE TRANSCRIPTIONAL REGULATOR CYSL"/>
    <property type="match status" value="1"/>
</dbReference>
<evidence type="ECO:0000313" key="8">
    <source>
        <dbReference type="Proteomes" id="UP001597145"/>
    </source>
</evidence>
<reference evidence="8" key="1">
    <citation type="journal article" date="2019" name="Int. J. Syst. Evol. Microbiol.">
        <title>The Global Catalogue of Microorganisms (GCM) 10K type strain sequencing project: providing services to taxonomists for standard genome sequencing and annotation.</title>
        <authorList>
            <consortium name="The Broad Institute Genomics Platform"/>
            <consortium name="The Broad Institute Genome Sequencing Center for Infectious Disease"/>
            <person name="Wu L."/>
            <person name="Ma J."/>
        </authorList>
    </citation>
    <scope>NUCLEOTIDE SEQUENCE [LARGE SCALE GENOMIC DNA]</scope>
    <source>
        <strain evidence="8">JCM 12165</strain>
    </source>
</reference>
<dbReference type="SUPFAM" id="SSF53850">
    <property type="entry name" value="Periplasmic binding protein-like II"/>
    <property type="match status" value="1"/>
</dbReference>
<dbReference type="SUPFAM" id="SSF46785">
    <property type="entry name" value="Winged helix' DNA-binding domain"/>
    <property type="match status" value="1"/>
</dbReference>
<evidence type="ECO:0000256" key="2">
    <source>
        <dbReference type="ARBA" id="ARBA00023015"/>
    </source>
</evidence>
<evidence type="ECO:0000256" key="4">
    <source>
        <dbReference type="ARBA" id="ARBA00023163"/>
    </source>
</evidence>
<feature type="domain" description="HTH lysR-type" evidence="6">
    <location>
        <begin position="7"/>
        <end position="64"/>
    </location>
</feature>
<dbReference type="RefSeq" id="WP_343984234.1">
    <property type="nucleotide sequence ID" value="NZ_BAAAJG010000020.1"/>
</dbReference>
<comment type="caution">
    <text evidence="7">The sequence shown here is derived from an EMBL/GenBank/DDBJ whole genome shotgun (WGS) entry which is preliminary data.</text>
</comment>
<feature type="region of interest" description="Disordered" evidence="5">
    <location>
        <begin position="285"/>
        <end position="309"/>
    </location>
</feature>
<proteinExistence type="inferred from homology"/>
<protein>
    <submittedName>
        <fullName evidence="7">LysR family transcriptional regulator</fullName>
    </submittedName>
</protein>
<evidence type="ECO:0000256" key="1">
    <source>
        <dbReference type="ARBA" id="ARBA00009437"/>
    </source>
</evidence>
<dbReference type="InterPro" id="IPR005119">
    <property type="entry name" value="LysR_subst-bd"/>
</dbReference>
<dbReference type="Gene3D" id="1.10.10.10">
    <property type="entry name" value="Winged helix-like DNA-binding domain superfamily/Winged helix DNA-binding domain"/>
    <property type="match status" value="1"/>
</dbReference>
<dbReference type="Pfam" id="PF03466">
    <property type="entry name" value="LysR_substrate"/>
    <property type="match status" value="1"/>
</dbReference>
<name>A0ABW4FHW8_9PSEU</name>
<sequence>MLSVHLPDLRSLELLLAVARTGSLGAAGRELGLTQQAVSARIRTVEQLVGVPVVHRGPRGSTLTAAGALLVDWSTRVLTAAEELDAGIASLRRGGRNGHLAVAASTTIAEFLLPGWLVQLGTEQEATGRPRPAVRLAVHDSDRVGAEVLGGRVQLGFVEGPDVPAELASYTVASDELVVVVPPGHPWTRRAVEPAELAATPLVTLEPGAGPREAFDRAVAAVAPPPRAQPLLELSATAAVRSAVLAGTAPGVLSDLAVRDDLLAGRLHRVPVPGLALTRQLRMVRPDGPAPDGPAGHLVRIATREASRR</sequence>
<dbReference type="PANTHER" id="PTHR30126">
    <property type="entry name" value="HTH-TYPE TRANSCRIPTIONAL REGULATOR"/>
    <property type="match status" value="1"/>
</dbReference>
<gene>
    <name evidence="7" type="ORF">ACFSCY_08670</name>
</gene>
<evidence type="ECO:0000256" key="5">
    <source>
        <dbReference type="SAM" id="MobiDB-lite"/>
    </source>
</evidence>
<dbReference type="InterPro" id="IPR000847">
    <property type="entry name" value="LysR_HTH_N"/>
</dbReference>
<evidence type="ECO:0000259" key="6">
    <source>
        <dbReference type="PROSITE" id="PS50931"/>
    </source>
</evidence>
<keyword evidence="3" id="KW-0238">DNA-binding</keyword>
<dbReference type="Gene3D" id="3.40.190.10">
    <property type="entry name" value="Periplasmic binding protein-like II"/>
    <property type="match status" value="2"/>
</dbReference>
<keyword evidence="4" id="KW-0804">Transcription</keyword>
<dbReference type="InterPro" id="IPR036388">
    <property type="entry name" value="WH-like_DNA-bd_sf"/>
</dbReference>
<keyword evidence="2" id="KW-0805">Transcription regulation</keyword>
<dbReference type="EMBL" id="JBHUCP010000005">
    <property type="protein sequence ID" value="MFD1529514.1"/>
    <property type="molecule type" value="Genomic_DNA"/>
</dbReference>
<dbReference type="PROSITE" id="PS50931">
    <property type="entry name" value="HTH_LYSR"/>
    <property type="match status" value="1"/>
</dbReference>
<dbReference type="Proteomes" id="UP001597145">
    <property type="component" value="Unassembled WGS sequence"/>
</dbReference>
<keyword evidence="8" id="KW-1185">Reference proteome</keyword>
<evidence type="ECO:0000313" key="7">
    <source>
        <dbReference type="EMBL" id="MFD1529514.1"/>
    </source>
</evidence>
<dbReference type="Pfam" id="PF00126">
    <property type="entry name" value="HTH_1"/>
    <property type="match status" value="1"/>
</dbReference>